<evidence type="ECO:0000256" key="1">
    <source>
        <dbReference type="SAM" id="Phobius"/>
    </source>
</evidence>
<reference evidence="2 3" key="1">
    <citation type="submission" date="2019-10" db="EMBL/GenBank/DDBJ databases">
        <title>Assembly and Annotation for the nematode Trichostrongylus colubriformis.</title>
        <authorList>
            <person name="Martin J."/>
        </authorList>
    </citation>
    <scope>NUCLEOTIDE SEQUENCE [LARGE SCALE GENOMIC DNA]</scope>
    <source>
        <strain evidence="2">G859</strain>
        <tissue evidence="2">Whole worm</tissue>
    </source>
</reference>
<keyword evidence="1" id="KW-1133">Transmembrane helix</keyword>
<keyword evidence="1" id="KW-0812">Transmembrane</keyword>
<gene>
    <name evidence="2" type="ORF">GCK32_007860</name>
</gene>
<dbReference type="GO" id="GO:0030659">
    <property type="term" value="C:cytoplasmic vesicle membrane"/>
    <property type="evidence" value="ECO:0007669"/>
    <property type="project" value="TreeGrafter"/>
</dbReference>
<dbReference type="Gene3D" id="1.20.1640.10">
    <property type="entry name" value="Multidrug efflux transporter AcrB transmembrane domain"/>
    <property type="match status" value="1"/>
</dbReference>
<feature type="transmembrane region" description="Helical" evidence="1">
    <location>
        <begin position="185"/>
        <end position="206"/>
    </location>
</feature>
<feature type="transmembrane region" description="Helical" evidence="1">
    <location>
        <begin position="312"/>
        <end position="341"/>
    </location>
</feature>
<dbReference type="InterPro" id="IPR051697">
    <property type="entry name" value="Patched_domain-protein"/>
</dbReference>
<dbReference type="Proteomes" id="UP001331761">
    <property type="component" value="Unassembled WGS sequence"/>
</dbReference>
<dbReference type="PANTHER" id="PTHR10796:SF189">
    <property type="entry name" value="SSD DOMAIN-CONTAINING PROTEIN"/>
    <property type="match status" value="1"/>
</dbReference>
<evidence type="ECO:0000313" key="2">
    <source>
        <dbReference type="EMBL" id="KAK5986142.1"/>
    </source>
</evidence>
<dbReference type="EMBL" id="WIXE01000958">
    <property type="protein sequence ID" value="KAK5986142.1"/>
    <property type="molecule type" value="Genomic_DNA"/>
</dbReference>
<feature type="transmembrane region" description="Helical" evidence="1">
    <location>
        <begin position="285"/>
        <end position="306"/>
    </location>
</feature>
<name>A0AAN8G2W8_TRICO</name>
<dbReference type="SUPFAM" id="SSF82866">
    <property type="entry name" value="Multidrug efflux transporter AcrB transmembrane domain"/>
    <property type="match status" value="1"/>
</dbReference>
<comment type="caution">
    <text evidence="2">The sequence shown here is derived from an EMBL/GenBank/DDBJ whole genome shotgun (WGS) entry which is preliminary data.</text>
</comment>
<proteinExistence type="predicted"/>
<dbReference type="GO" id="GO:0005886">
    <property type="term" value="C:plasma membrane"/>
    <property type="evidence" value="ECO:0007669"/>
    <property type="project" value="TreeGrafter"/>
</dbReference>
<keyword evidence="1" id="KW-0472">Membrane</keyword>
<organism evidence="2 3">
    <name type="scientific">Trichostrongylus colubriformis</name>
    <name type="common">Black scour worm</name>
    <dbReference type="NCBI Taxonomy" id="6319"/>
    <lineage>
        <taxon>Eukaryota</taxon>
        <taxon>Metazoa</taxon>
        <taxon>Ecdysozoa</taxon>
        <taxon>Nematoda</taxon>
        <taxon>Chromadorea</taxon>
        <taxon>Rhabditida</taxon>
        <taxon>Rhabditina</taxon>
        <taxon>Rhabditomorpha</taxon>
        <taxon>Strongyloidea</taxon>
        <taxon>Trichostrongylidae</taxon>
        <taxon>Trichostrongylus</taxon>
    </lineage>
</organism>
<dbReference type="PANTHER" id="PTHR10796">
    <property type="entry name" value="PATCHED-RELATED"/>
    <property type="match status" value="1"/>
</dbReference>
<dbReference type="GO" id="GO:0006897">
    <property type="term" value="P:endocytosis"/>
    <property type="evidence" value="ECO:0007669"/>
    <property type="project" value="TreeGrafter"/>
</dbReference>
<dbReference type="AlphaFoldDB" id="A0AAN8G2W8"/>
<sequence length="367" mass="41922">MNRYGVRSNIDYRELLPTGSPAAKGVHFMNDVVWPEFFNVLFFIERPPTFDDPSSYRRFKQMISEIESLPGTVKNSSMMWVNDFKRYTDTRENETALNMTLFEDFITHDVYKAWNSGVRYKIEKDGHVVITRMLYIAAFEGVRSMADKGVVLNQCRQISTKYQEFDPVPFDTEVGMVDVILQIPYVTYFIPLFVLSGYAIVSVILIGNFAISIVAIISASMVFLETYFISSLLGMIVNPFSTAFLVVISVFATKFTSHICYAFHQALESEYQSDRTNRLTRTFQKVLIPVILSTVAGSMMLIPTLFSRVAVFRWLSVLNLCCLIVGAIHSLFLAPLVLAWIPKNFTERRFFCTSSKHANDVVMKSLE</sequence>
<accession>A0AAN8G2W8</accession>
<evidence type="ECO:0000313" key="3">
    <source>
        <dbReference type="Proteomes" id="UP001331761"/>
    </source>
</evidence>
<protein>
    <submittedName>
        <fullName evidence="2">SSD domain-containing protein</fullName>
    </submittedName>
</protein>
<dbReference type="GO" id="GO:0018996">
    <property type="term" value="P:molting cycle, collagen and cuticulin-based cuticle"/>
    <property type="evidence" value="ECO:0007669"/>
    <property type="project" value="TreeGrafter"/>
</dbReference>
<keyword evidence="3" id="KW-1185">Reference proteome</keyword>